<dbReference type="Proteomes" id="UP000534306">
    <property type="component" value="Unassembled WGS sequence"/>
</dbReference>
<keyword evidence="2" id="KW-0732">Signal</keyword>
<reference evidence="3 6" key="2">
    <citation type="submission" date="2020-08" db="EMBL/GenBank/DDBJ databases">
        <title>Sequencing the genomes of 1000 actinobacteria strains.</title>
        <authorList>
            <person name="Klenk H.-P."/>
        </authorList>
    </citation>
    <scope>NUCLEOTIDE SEQUENCE [LARGE SCALE GENOMIC DNA]</scope>
    <source>
        <strain evidence="3 6">DSM 15626</strain>
    </source>
</reference>
<proteinExistence type="predicted"/>
<feature type="compositionally biased region" description="Pro residues" evidence="1">
    <location>
        <begin position="21"/>
        <end position="34"/>
    </location>
</feature>
<evidence type="ECO:0000313" key="3">
    <source>
        <dbReference type="EMBL" id="MBB6567666.1"/>
    </source>
</evidence>
<dbReference type="AlphaFoldDB" id="A0A7Y4KW52"/>
<dbReference type="EMBL" id="JABJRC010000001">
    <property type="protein sequence ID" value="NOL39733.1"/>
    <property type="molecule type" value="Genomic_DNA"/>
</dbReference>
<evidence type="ECO:0000256" key="2">
    <source>
        <dbReference type="SAM" id="SignalP"/>
    </source>
</evidence>
<evidence type="ECO:0000313" key="5">
    <source>
        <dbReference type="Proteomes" id="UP000534306"/>
    </source>
</evidence>
<dbReference type="RefSeq" id="WP_171671577.1">
    <property type="nucleotide sequence ID" value="NZ_BAAAGT010000003.1"/>
</dbReference>
<dbReference type="Proteomes" id="UP000553957">
    <property type="component" value="Unassembled WGS sequence"/>
</dbReference>
<feature type="signal peptide" evidence="2">
    <location>
        <begin position="1"/>
        <end position="20"/>
    </location>
</feature>
<organism evidence="4 5">
    <name type="scientific">Kribbella sandramycini</name>
    <dbReference type="NCBI Taxonomy" id="60450"/>
    <lineage>
        <taxon>Bacteria</taxon>
        <taxon>Bacillati</taxon>
        <taxon>Actinomycetota</taxon>
        <taxon>Actinomycetes</taxon>
        <taxon>Propionibacteriales</taxon>
        <taxon>Kribbellaceae</taxon>
        <taxon>Kribbella</taxon>
    </lineage>
</organism>
<feature type="region of interest" description="Disordered" evidence="1">
    <location>
        <begin position="18"/>
        <end position="38"/>
    </location>
</feature>
<accession>A0A7Y4KW52</accession>
<reference evidence="4 5" key="1">
    <citation type="submission" date="2020-05" db="EMBL/GenBank/DDBJ databases">
        <title>Genome sequence of Kribbella sandramycini ATCC 39419.</title>
        <authorList>
            <person name="Maclea K.S."/>
            <person name="Fair J.L."/>
        </authorList>
    </citation>
    <scope>NUCLEOTIDE SEQUENCE [LARGE SCALE GENOMIC DNA]</scope>
    <source>
        <strain evidence="4 5">ATCC 39419</strain>
    </source>
</reference>
<name>A0A7Y4KW52_9ACTN</name>
<evidence type="ECO:0000256" key="1">
    <source>
        <dbReference type="SAM" id="MobiDB-lite"/>
    </source>
</evidence>
<comment type="caution">
    <text evidence="4">The sequence shown here is derived from an EMBL/GenBank/DDBJ whole genome shotgun (WGS) entry which is preliminary data.</text>
</comment>
<evidence type="ECO:0000313" key="6">
    <source>
        <dbReference type="Proteomes" id="UP000553957"/>
    </source>
</evidence>
<keyword evidence="5" id="KW-1185">Reference proteome</keyword>
<dbReference type="EMBL" id="JACHKF010000001">
    <property type="protein sequence ID" value="MBB6567666.1"/>
    <property type="molecule type" value="Genomic_DNA"/>
</dbReference>
<gene>
    <name evidence="3" type="ORF">HNR71_003303</name>
    <name evidence="4" type="ORF">HPO96_05695</name>
</gene>
<feature type="chain" id="PRO_5044130725" evidence="2">
    <location>
        <begin position="21"/>
        <end position="341"/>
    </location>
</feature>
<dbReference type="PROSITE" id="PS51257">
    <property type="entry name" value="PROKAR_LIPOPROTEIN"/>
    <property type="match status" value="1"/>
</dbReference>
<sequence>MRPRFLALGLALLAVTACSSSPPPPPPPPAPSPTPEWTKPEGLALLTKSDTGYTLRVSDWATGARVDDLPFHLTDGGFKPAVRSDLRYAARRNGYATIEVYEPRAGAGYVLTGTVKDQEATLGGGKIDLDDPRFNPVTGRLWVTARPTKGDSYYLSIDPAKPAAEPRREGARISSLRPWEWGFDSLGAVVETPEWTKKELTVGGKAGYTFKYALTKSGELAYAGLTFTAHPTYGRDAYQLLAEVAPGEVLLQHIYPNTMGEEGALLRVNFDADAKTVRYRTAIPASADRVVFQTLYPDKRSVLVATGPAWFRVPLGGDGNQSERLPSTRSREVGEEVEVIK</sequence>
<protein>
    <submittedName>
        <fullName evidence="4">Uncharacterized protein</fullName>
    </submittedName>
</protein>
<evidence type="ECO:0000313" key="4">
    <source>
        <dbReference type="EMBL" id="NOL39733.1"/>
    </source>
</evidence>